<organism evidence="11 12">
    <name type="scientific">Thiorhodococcus minor</name>
    <dbReference type="NCBI Taxonomy" id="57489"/>
    <lineage>
        <taxon>Bacteria</taxon>
        <taxon>Pseudomonadati</taxon>
        <taxon>Pseudomonadota</taxon>
        <taxon>Gammaproteobacteria</taxon>
        <taxon>Chromatiales</taxon>
        <taxon>Chromatiaceae</taxon>
        <taxon>Thiorhodococcus</taxon>
    </lineage>
</organism>
<keyword evidence="3 6" id="KW-1133">Transmembrane helix</keyword>
<feature type="domain" description="NfeD1b N-terminal" evidence="10">
    <location>
        <begin position="41"/>
        <end position="152"/>
    </location>
</feature>
<dbReference type="SUPFAM" id="SSF52096">
    <property type="entry name" value="ClpP/crotonase"/>
    <property type="match status" value="1"/>
</dbReference>
<accession>A0A6M0JWD1</accession>
<keyword evidence="7" id="KW-0732">Signal</keyword>
<dbReference type="SUPFAM" id="SSF141322">
    <property type="entry name" value="NfeD domain-like"/>
    <property type="match status" value="1"/>
</dbReference>
<dbReference type="AlphaFoldDB" id="A0A6M0JWD1"/>
<dbReference type="InterPro" id="IPR029045">
    <property type="entry name" value="ClpP/crotonase-like_dom_sf"/>
</dbReference>
<feature type="transmembrane region" description="Helical" evidence="6">
    <location>
        <begin position="329"/>
        <end position="346"/>
    </location>
</feature>
<evidence type="ECO:0000256" key="2">
    <source>
        <dbReference type="ARBA" id="ARBA00022692"/>
    </source>
</evidence>
<comment type="subcellular location">
    <subcellularLocation>
        <location evidence="1">Membrane</location>
        <topology evidence="1">Multi-pass membrane protein</topology>
    </subcellularLocation>
</comment>
<dbReference type="Gene3D" id="2.40.50.140">
    <property type="entry name" value="Nucleic acid-binding proteins"/>
    <property type="match status" value="1"/>
</dbReference>
<evidence type="ECO:0000256" key="6">
    <source>
        <dbReference type="SAM" id="Phobius"/>
    </source>
</evidence>
<feature type="region of interest" description="Disordered" evidence="5">
    <location>
        <begin position="139"/>
        <end position="182"/>
    </location>
</feature>
<dbReference type="Pfam" id="PF01957">
    <property type="entry name" value="NfeD"/>
    <property type="match status" value="1"/>
</dbReference>
<dbReference type="PANTHER" id="PTHR33507:SF4">
    <property type="entry name" value="NODULATION COMPETITIVENESS PROTEIN NFED"/>
    <property type="match status" value="1"/>
</dbReference>
<keyword evidence="2 6" id="KW-0812">Transmembrane</keyword>
<proteinExistence type="predicted"/>
<sequence>MADSFAWWRSAAIWLVYLLLGVAPGFATADAPNDTGNRDILVMDIEGAIGPATASYVQASVGRAEERNAPLLVIRMDTPGGLDTSMRSIVKAITSAEVPIACYVAPTGARAASAGTYILYACPFAAMAPGTNLGAATPVQLGGLPTSTPSPSRGSEDEAASEAADAEPGSEPSAKKAVSGDAKTRKVVNDAAAYIRSLAALHGRNAEWGERAVREGASLSAEEALQRDVIDTVAPSLEALLDTIDGRSLRLGDGRTQVRILGSGVVTLQPDWKTRLLSVISNPNVAYILLLVGIYGLIYEFSNPGVVLPGTAGALSLLMALYAFQLLPINYAGLALIGLGLALMVAEVFSPSFGGLGLGGIATFVFGSLILIDTQAPGFGISLALIVGLALMSAILVFVVLGFALKAHRRPIVTGGEELVGATGRAVSGFPGAGRVHLHGEVWSARSEGAISPGTQVSVIGRDGLTLIVEPGPKS</sequence>
<keyword evidence="4 6" id="KW-0472">Membrane</keyword>
<dbReference type="GO" id="GO:0016020">
    <property type="term" value="C:membrane"/>
    <property type="evidence" value="ECO:0007669"/>
    <property type="project" value="UniProtKB-SubCell"/>
</dbReference>
<dbReference type="RefSeq" id="WP_164451299.1">
    <property type="nucleotide sequence ID" value="NZ_JAAIJQ010000010.1"/>
</dbReference>
<evidence type="ECO:0000313" key="11">
    <source>
        <dbReference type="EMBL" id="NEV61251.1"/>
    </source>
</evidence>
<dbReference type="CDD" id="cd07020">
    <property type="entry name" value="Clp_protease_NfeD_1"/>
    <property type="match status" value="1"/>
</dbReference>
<dbReference type="InterPro" id="IPR012340">
    <property type="entry name" value="NA-bd_OB-fold"/>
</dbReference>
<feature type="chain" id="PRO_5026743025" evidence="7">
    <location>
        <begin position="30"/>
        <end position="475"/>
    </location>
</feature>
<dbReference type="InterPro" id="IPR056738">
    <property type="entry name" value="NfeD1b_N"/>
</dbReference>
<name>A0A6M0JWD1_9GAMM</name>
<evidence type="ECO:0000256" key="3">
    <source>
        <dbReference type="ARBA" id="ARBA00022989"/>
    </source>
</evidence>
<dbReference type="Pfam" id="PF24961">
    <property type="entry name" value="NfeD_membrane"/>
    <property type="match status" value="1"/>
</dbReference>
<dbReference type="PANTHER" id="PTHR33507">
    <property type="entry name" value="INNER MEMBRANE PROTEIN YBBJ"/>
    <property type="match status" value="1"/>
</dbReference>
<keyword evidence="12" id="KW-1185">Reference proteome</keyword>
<comment type="caution">
    <text evidence="11">The sequence shown here is derived from an EMBL/GenBank/DDBJ whole genome shotgun (WGS) entry which is preliminary data.</text>
</comment>
<dbReference type="InterPro" id="IPR052165">
    <property type="entry name" value="Membrane_assoc_protease"/>
</dbReference>
<dbReference type="InterPro" id="IPR056739">
    <property type="entry name" value="NfeD_membrane"/>
</dbReference>
<evidence type="ECO:0000259" key="10">
    <source>
        <dbReference type="Pfam" id="PF25145"/>
    </source>
</evidence>
<dbReference type="FunFam" id="3.90.226.10:FF:000089">
    <property type="entry name" value="Membrane-bound serine protease"/>
    <property type="match status" value="1"/>
</dbReference>
<feature type="signal peptide" evidence="7">
    <location>
        <begin position="1"/>
        <end position="29"/>
    </location>
</feature>
<feature type="domain" description="NfeD integral membrane" evidence="9">
    <location>
        <begin position="284"/>
        <end position="401"/>
    </location>
</feature>
<protein>
    <submittedName>
        <fullName evidence="11">Nodulation protein NfeD</fullName>
    </submittedName>
</protein>
<dbReference type="Gene3D" id="3.90.226.10">
    <property type="entry name" value="2-enoyl-CoA Hydratase, Chain A, domain 1"/>
    <property type="match status" value="1"/>
</dbReference>
<gene>
    <name evidence="11" type="ORF">G3446_04930</name>
</gene>
<evidence type="ECO:0000313" key="12">
    <source>
        <dbReference type="Proteomes" id="UP000483379"/>
    </source>
</evidence>
<dbReference type="InterPro" id="IPR002810">
    <property type="entry name" value="NfeD-like_C"/>
</dbReference>
<feature type="transmembrane region" description="Helical" evidence="6">
    <location>
        <begin position="378"/>
        <end position="405"/>
    </location>
</feature>
<evidence type="ECO:0000256" key="1">
    <source>
        <dbReference type="ARBA" id="ARBA00004141"/>
    </source>
</evidence>
<evidence type="ECO:0000259" key="8">
    <source>
        <dbReference type="Pfam" id="PF01957"/>
    </source>
</evidence>
<evidence type="ECO:0000259" key="9">
    <source>
        <dbReference type="Pfam" id="PF24961"/>
    </source>
</evidence>
<dbReference type="Pfam" id="PF25145">
    <property type="entry name" value="NfeD1b_N"/>
    <property type="match status" value="1"/>
</dbReference>
<feature type="domain" description="NfeD-like C-terminal" evidence="8">
    <location>
        <begin position="417"/>
        <end position="471"/>
    </location>
</feature>
<feature type="transmembrane region" description="Helical" evidence="6">
    <location>
        <begin position="276"/>
        <end position="298"/>
    </location>
</feature>
<dbReference type="EMBL" id="JAAIJQ010000010">
    <property type="protein sequence ID" value="NEV61251.1"/>
    <property type="molecule type" value="Genomic_DNA"/>
</dbReference>
<feature type="transmembrane region" description="Helical" evidence="6">
    <location>
        <begin position="353"/>
        <end position="372"/>
    </location>
</feature>
<evidence type="ECO:0000256" key="4">
    <source>
        <dbReference type="ARBA" id="ARBA00023136"/>
    </source>
</evidence>
<evidence type="ECO:0000256" key="5">
    <source>
        <dbReference type="SAM" id="MobiDB-lite"/>
    </source>
</evidence>
<feature type="compositionally biased region" description="Low complexity" evidence="5">
    <location>
        <begin position="161"/>
        <end position="172"/>
    </location>
</feature>
<evidence type="ECO:0000256" key="7">
    <source>
        <dbReference type="SAM" id="SignalP"/>
    </source>
</evidence>
<reference evidence="11 12" key="1">
    <citation type="submission" date="2020-02" db="EMBL/GenBank/DDBJ databases">
        <title>Genome sequences of Thiorhodococcus mannitoliphagus and Thiorhodococcus minor, purple sulfur photosynthetic bacteria in the gammaproteobacterial family, Chromatiaceae.</title>
        <authorList>
            <person name="Aviles F.A."/>
            <person name="Meyer T.E."/>
            <person name="Kyndt J.A."/>
        </authorList>
    </citation>
    <scope>NUCLEOTIDE SEQUENCE [LARGE SCALE GENOMIC DNA]</scope>
    <source>
        <strain evidence="11 12">DSM 11518</strain>
    </source>
</reference>
<dbReference type="Proteomes" id="UP000483379">
    <property type="component" value="Unassembled WGS sequence"/>
</dbReference>